<protein>
    <submittedName>
        <fullName evidence="2">Uncharacterized protein</fullName>
    </submittedName>
</protein>
<proteinExistence type="predicted"/>
<evidence type="ECO:0000313" key="3">
    <source>
        <dbReference type="Proteomes" id="UP000321026"/>
    </source>
</evidence>
<gene>
    <name evidence="2" type="ORF">E6Q11_02910</name>
</gene>
<evidence type="ECO:0000313" key="2">
    <source>
        <dbReference type="EMBL" id="TXG77388.1"/>
    </source>
</evidence>
<feature type="region of interest" description="Disordered" evidence="1">
    <location>
        <begin position="1"/>
        <end position="23"/>
    </location>
</feature>
<accession>A0A5C7J828</accession>
<evidence type="ECO:0000256" key="1">
    <source>
        <dbReference type="SAM" id="MobiDB-lite"/>
    </source>
</evidence>
<dbReference type="EMBL" id="SSDS01000047">
    <property type="protein sequence ID" value="TXG77388.1"/>
    <property type="molecule type" value="Genomic_DNA"/>
</dbReference>
<name>A0A5C7J828_9BACT</name>
<sequence>MLNKAIKQGKEHRRPYTGAKSFDRSCRNHGSCRYCLNNRTHRNNTRIEASKEALQEYRYDSKS</sequence>
<dbReference type="AlphaFoldDB" id="A0A5C7J828"/>
<reference evidence="2 3" key="1">
    <citation type="submission" date="2018-09" db="EMBL/GenBank/DDBJ databases">
        <title>Metagenome Assembled Genomes from an Advanced Water Purification Facility.</title>
        <authorList>
            <person name="Stamps B.W."/>
            <person name="Spear J.R."/>
        </authorList>
    </citation>
    <scope>NUCLEOTIDE SEQUENCE [LARGE SCALE GENOMIC DNA]</scope>
    <source>
        <strain evidence="2">Bin_63_2</strain>
    </source>
</reference>
<dbReference type="Proteomes" id="UP000321026">
    <property type="component" value="Unassembled WGS sequence"/>
</dbReference>
<organism evidence="2 3">
    <name type="scientific">Candidatus Dojkabacteria bacterium</name>
    <dbReference type="NCBI Taxonomy" id="2099670"/>
    <lineage>
        <taxon>Bacteria</taxon>
        <taxon>Candidatus Dojkabacteria</taxon>
    </lineage>
</organism>
<comment type="caution">
    <text evidence="2">The sequence shown here is derived from an EMBL/GenBank/DDBJ whole genome shotgun (WGS) entry which is preliminary data.</text>
</comment>